<proteinExistence type="predicted"/>
<accession>A0A8J3D3H4</accession>
<gene>
    <name evidence="1" type="ORF">GCM10007390_01500</name>
</gene>
<evidence type="ECO:0000313" key="2">
    <source>
        <dbReference type="Proteomes" id="UP000598271"/>
    </source>
</evidence>
<dbReference type="AlphaFoldDB" id="A0A8J3D3H4"/>
<comment type="caution">
    <text evidence="1">The sequence shown here is derived from an EMBL/GenBank/DDBJ whole genome shotgun (WGS) entry which is preliminary data.</text>
</comment>
<protein>
    <submittedName>
        <fullName evidence="1">Uncharacterized protein</fullName>
    </submittedName>
</protein>
<name>A0A8J3D3H4_9BACT</name>
<dbReference type="Proteomes" id="UP000598271">
    <property type="component" value="Unassembled WGS sequence"/>
</dbReference>
<keyword evidence="2" id="KW-1185">Reference proteome</keyword>
<reference evidence="1 2" key="1">
    <citation type="journal article" date="2014" name="Int. J. Syst. Evol. Microbiol.">
        <title>Complete genome sequence of Corynebacterium casei LMG S-19264T (=DSM 44701T), isolated from a smear-ripened cheese.</title>
        <authorList>
            <consortium name="US DOE Joint Genome Institute (JGI-PGF)"/>
            <person name="Walter F."/>
            <person name="Albersmeier A."/>
            <person name="Kalinowski J."/>
            <person name="Ruckert C."/>
        </authorList>
    </citation>
    <scope>NUCLEOTIDE SEQUENCE [LARGE SCALE GENOMIC DNA]</scope>
    <source>
        <strain evidence="1 2">KCTC 12866</strain>
    </source>
</reference>
<sequence>MLYQIVDFKDDIANDTLVQSLSKEGYPISYTRHLRTGVCFDNKCRPLDITLHWNVTGRYLGFELPEKEFLSKYDHEPFTEAEYLRLHAILTDSLSALNNFHYNEIVPTADSTYEKVDAVSGATSANVLEHVVEGAAFTTYKLWHLVYGTAKQQAEALTCQRLTPELIRLILNSTHPSDKIWALNHINGYVQPTPALRQAVLSYIDGKDYNLTERALNSITAADLASDNLQSTLAQKLLEANYSTQKLLLAKLNEAPALDGKARKLLAKNIGSFSGQVISNVLDLFLRHHTTDAETCRDVSDLLLVKNPFISKKAYAFLIQANTKDAGVQKRLIQYKTENNLIEVE</sequence>
<dbReference type="EMBL" id="BMXF01000001">
    <property type="protein sequence ID" value="GHB52536.1"/>
    <property type="molecule type" value="Genomic_DNA"/>
</dbReference>
<evidence type="ECO:0000313" key="1">
    <source>
        <dbReference type="EMBL" id="GHB52536.1"/>
    </source>
</evidence>
<organism evidence="1 2">
    <name type="scientific">Persicitalea jodogahamensis</name>
    <dbReference type="NCBI Taxonomy" id="402147"/>
    <lineage>
        <taxon>Bacteria</taxon>
        <taxon>Pseudomonadati</taxon>
        <taxon>Bacteroidota</taxon>
        <taxon>Cytophagia</taxon>
        <taxon>Cytophagales</taxon>
        <taxon>Spirosomataceae</taxon>
        <taxon>Persicitalea</taxon>
    </lineage>
</organism>